<keyword evidence="1" id="KW-0614">Plasmid</keyword>
<accession>H8K694</accession>
<evidence type="ECO:0000313" key="1">
    <source>
        <dbReference type="EMBL" id="AFC70405.1"/>
    </source>
</evidence>
<name>H8K694_RICAG</name>
<gene>
    <name evidence="1" type="ordered locus">MCE_08410</name>
</gene>
<dbReference type="EMBL" id="CP003336">
    <property type="protein sequence ID" value="AFC70405.1"/>
    <property type="molecule type" value="Genomic_DNA"/>
</dbReference>
<protein>
    <submittedName>
        <fullName evidence="1">Integrase catalytic subunit</fullName>
    </submittedName>
</protein>
<dbReference type="HOGENOM" id="CLU_201150_0_0_5"/>
<geneLocation type="plasmid" evidence="1 2">
    <name>pMCE_2</name>
</geneLocation>
<reference evidence="2" key="1">
    <citation type="submission" date="2012-02" db="EMBL/GenBank/DDBJ databases">
        <title>Complete genome sequence of Candidatus Rickettsia amblyommii strain GAT-30V.</title>
        <authorList>
            <person name="Johnson S.L."/>
            <person name="Munk A.C."/>
            <person name="Han S."/>
            <person name="Bruce D.C."/>
            <person name="Dasch G.A."/>
        </authorList>
    </citation>
    <scope>NUCLEOTIDE SEQUENCE [LARGE SCALE GENOMIC DNA]</scope>
    <source>
        <strain evidence="2">GAT-30V</strain>
        <plasmid evidence="2">pMCE_2</plasmid>
    </source>
</reference>
<dbReference type="Proteomes" id="UP000008005">
    <property type="component" value="Plasmid pMCE_2"/>
</dbReference>
<organism evidence="1 2">
    <name type="scientific">Rickettsia amblyommatis (strain GAT-30V)</name>
    <name type="common">Rickettsia amblyommii</name>
    <dbReference type="NCBI Taxonomy" id="1105111"/>
    <lineage>
        <taxon>Bacteria</taxon>
        <taxon>Pseudomonadati</taxon>
        <taxon>Pseudomonadota</taxon>
        <taxon>Alphaproteobacteria</taxon>
        <taxon>Rickettsiales</taxon>
        <taxon>Rickettsiaceae</taxon>
        <taxon>Rickettsieae</taxon>
        <taxon>Rickettsia</taxon>
        <taxon>spotted fever group</taxon>
    </lineage>
</organism>
<dbReference type="AlphaFoldDB" id="H8K694"/>
<dbReference type="PANTHER" id="PTHR47515">
    <property type="entry name" value="LOW CALCIUM RESPONSE LOCUS PROTEIN T"/>
    <property type="match status" value="1"/>
</dbReference>
<dbReference type="KEGG" id="ram:MCE_08410"/>
<proteinExistence type="predicted"/>
<dbReference type="PANTHER" id="PTHR47515:SF2">
    <property type="entry name" value="INTEGRASE CORE DOMAIN PROTEIN"/>
    <property type="match status" value="1"/>
</dbReference>
<evidence type="ECO:0000313" key="2">
    <source>
        <dbReference type="Proteomes" id="UP000008005"/>
    </source>
</evidence>
<sequence length="59" mass="7238">MRNIKGFGWNHKRVYRIYKELALNMRIKSTKRLLREKPEKLIVPKTINDCWSMDFMHDS</sequence>